<name>A0A226H070_9FLAO</name>
<evidence type="ECO:0000256" key="1">
    <source>
        <dbReference type="SAM" id="Phobius"/>
    </source>
</evidence>
<comment type="caution">
    <text evidence="2">The sequence shown here is derived from an EMBL/GenBank/DDBJ whole genome shotgun (WGS) entry which is preliminary data.</text>
</comment>
<evidence type="ECO:0000313" key="2">
    <source>
        <dbReference type="EMBL" id="OXA87404.1"/>
    </source>
</evidence>
<reference evidence="2 3" key="1">
    <citation type="submission" date="2016-11" db="EMBL/GenBank/DDBJ databases">
        <title>Whole genomes of Flavobacteriaceae.</title>
        <authorList>
            <person name="Stine C."/>
            <person name="Li C."/>
            <person name="Tadesse D."/>
        </authorList>
    </citation>
    <scope>NUCLEOTIDE SEQUENCE [LARGE SCALE GENOMIC DNA]</scope>
    <source>
        <strain evidence="2 3">DSM 18292</strain>
    </source>
</reference>
<evidence type="ECO:0000313" key="3">
    <source>
        <dbReference type="Proteomes" id="UP000198345"/>
    </source>
</evidence>
<organism evidence="2 3">
    <name type="scientific">Flavobacterium hercynium</name>
    <dbReference type="NCBI Taxonomy" id="387094"/>
    <lineage>
        <taxon>Bacteria</taxon>
        <taxon>Pseudomonadati</taxon>
        <taxon>Bacteroidota</taxon>
        <taxon>Flavobacteriia</taxon>
        <taxon>Flavobacteriales</taxon>
        <taxon>Flavobacteriaceae</taxon>
        <taxon>Flavobacterium</taxon>
    </lineage>
</organism>
<proteinExistence type="predicted"/>
<dbReference type="RefSeq" id="WP_089050969.1">
    <property type="nucleotide sequence ID" value="NZ_FXTV01000010.1"/>
</dbReference>
<feature type="transmembrane region" description="Helical" evidence="1">
    <location>
        <begin position="41"/>
        <end position="61"/>
    </location>
</feature>
<dbReference type="AlphaFoldDB" id="A0A226H070"/>
<dbReference type="EMBL" id="MUGW01000035">
    <property type="protein sequence ID" value="OXA87404.1"/>
    <property type="molecule type" value="Genomic_DNA"/>
</dbReference>
<feature type="transmembrane region" description="Helical" evidence="1">
    <location>
        <begin position="147"/>
        <end position="170"/>
    </location>
</feature>
<dbReference type="Proteomes" id="UP000198345">
    <property type="component" value="Unassembled WGS sequence"/>
</dbReference>
<accession>A0A226H070</accession>
<sequence>MDYNNHIDFKDLWKRQSIKEPDMKDLMSRLHTFKKAGLRNVWILNVLLVVTSVFIVCIGVYYNPQFISTKIGILLTILAMVMYLFVYNKLLRNYKNISTTQTNQEYLQELLLIKKKQQFLQTKMIGYYFVVLTIGIGLYMYEYASRMSLLGLCLTYGLTLLWIGFNWFYLRPKQIKKQENKIDTLIAKFEEVNQQLQ</sequence>
<gene>
    <name evidence="2" type="ORF">B0A66_16575</name>
</gene>
<keyword evidence="1" id="KW-1133">Transmembrane helix</keyword>
<dbReference type="OrthoDB" id="795301at2"/>
<feature type="transmembrane region" description="Helical" evidence="1">
    <location>
        <begin position="124"/>
        <end position="141"/>
    </location>
</feature>
<keyword evidence="1" id="KW-0812">Transmembrane</keyword>
<keyword evidence="1" id="KW-0472">Membrane</keyword>
<feature type="transmembrane region" description="Helical" evidence="1">
    <location>
        <begin position="67"/>
        <end position="86"/>
    </location>
</feature>
<protein>
    <submittedName>
        <fullName evidence="2">Uncharacterized protein</fullName>
    </submittedName>
</protein>
<keyword evidence="3" id="KW-1185">Reference proteome</keyword>